<evidence type="ECO:0000259" key="1">
    <source>
        <dbReference type="PROSITE" id="PS51186"/>
    </source>
</evidence>
<dbReference type="InterPro" id="IPR016181">
    <property type="entry name" value="Acyl_CoA_acyltransferase"/>
</dbReference>
<dbReference type="InterPro" id="IPR000182">
    <property type="entry name" value="GNAT_dom"/>
</dbReference>
<keyword evidence="3" id="KW-1185">Reference proteome</keyword>
<name>A0A4Z0BEE5_9BURK</name>
<dbReference type="Proteomes" id="UP000297839">
    <property type="component" value="Unassembled WGS sequence"/>
</dbReference>
<dbReference type="PROSITE" id="PS51186">
    <property type="entry name" value="GNAT"/>
    <property type="match status" value="1"/>
</dbReference>
<organism evidence="2 3">
    <name type="scientific">Ramlibacter humi</name>
    <dbReference type="NCBI Taxonomy" id="2530451"/>
    <lineage>
        <taxon>Bacteria</taxon>
        <taxon>Pseudomonadati</taxon>
        <taxon>Pseudomonadota</taxon>
        <taxon>Betaproteobacteria</taxon>
        <taxon>Burkholderiales</taxon>
        <taxon>Comamonadaceae</taxon>
        <taxon>Ramlibacter</taxon>
    </lineage>
</organism>
<feature type="domain" description="N-acetyltransferase" evidence="1">
    <location>
        <begin position="13"/>
        <end position="173"/>
    </location>
</feature>
<protein>
    <submittedName>
        <fullName evidence="2">N-acetyltransferase</fullName>
    </submittedName>
</protein>
<evidence type="ECO:0000313" key="3">
    <source>
        <dbReference type="Proteomes" id="UP000297839"/>
    </source>
</evidence>
<dbReference type="Pfam" id="PF13302">
    <property type="entry name" value="Acetyltransf_3"/>
    <property type="match status" value="1"/>
</dbReference>
<dbReference type="PANTHER" id="PTHR43610">
    <property type="entry name" value="BLL6696 PROTEIN"/>
    <property type="match status" value="1"/>
</dbReference>
<sequence length="199" mass="22730">MLDRQVLMEGRHVRLEPLAQAHLPGLMQAIDNGALWSNPYTFVPQPQELDRFLDQAEAGAAAGTELAFAIVDSASAQVAGSTRYRHIAPHHGKLEIGYTFIARSFQRTYVNTEAKYLMLRFAFEEWQCERVEFQTDALNAQSRAAIERLGARQEGLLRRHYRMRDGRMRDTAIYSIVRDEWDDVRTALEDKLLAHEPAA</sequence>
<keyword evidence="2" id="KW-0808">Transferase</keyword>
<dbReference type="EMBL" id="SMLK01000009">
    <property type="protein sequence ID" value="TFY97061.1"/>
    <property type="molecule type" value="Genomic_DNA"/>
</dbReference>
<dbReference type="GO" id="GO:0016747">
    <property type="term" value="F:acyltransferase activity, transferring groups other than amino-acyl groups"/>
    <property type="evidence" value="ECO:0007669"/>
    <property type="project" value="InterPro"/>
</dbReference>
<comment type="caution">
    <text evidence="2">The sequence shown here is derived from an EMBL/GenBank/DDBJ whole genome shotgun (WGS) entry which is preliminary data.</text>
</comment>
<dbReference type="PANTHER" id="PTHR43610:SF1">
    <property type="entry name" value="N-ACETYLTRANSFERASE DOMAIN-CONTAINING PROTEIN"/>
    <property type="match status" value="1"/>
</dbReference>
<evidence type="ECO:0000313" key="2">
    <source>
        <dbReference type="EMBL" id="TFY97061.1"/>
    </source>
</evidence>
<reference evidence="2 3" key="1">
    <citation type="submission" date="2019-03" db="EMBL/GenBank/DDBJ databases">
        <title>Ramlibacter sp. 18x22-1, whole genome shotgun sequence.</title>
        <authorList>
            <person name="Zhang X."/>
            <person name="Feng G."/>
            <person name="Zhu H."/>
        </authorList>
    </citation>
    <scope>NUCLEOTIDE SEQUENCE [LARGE SCALE GENOMIC DNA]</scope>
    <source>
        <strain evidence="2 3">18x22-1</strain>
    </source>
</reference>
<dbReference type="SUPFAM" id="SSF55729">
    <property type="entry name" value="Acyl-CoA N-acyltransferases (Nat)"/>
    <property type="match status" value="1"/>
</dbReference>
<dbReference type="OrthoDB" id="5295305at2"/>
<dbReference type="Gene3D" id="3.40.630.30">
    <property type="match status" value="1"/>
</dbReference>
<dbReference type="AlphaFoldDB" id="A0A4Z0BEE5"/>
<proteinExistence type="predicted"/>
<gene>
    <name evidence="2" type="ORF">EZ216_19565</name>
</gene>
<accession>A0A4Z0BEE5</accession>